<keyword evidence="6" id="KW-1133">Transmembrane helix</keyword>
<organism evidence="13 14">
    <name type="scientific">Cryptotermes secundus</name>
    <dbReference type="NCBI Taxonomy" id="105785"/>
    <lineage>
        <taxon>Eukaryota</taxon>
        <taxon>Metazoa</taxon>
        <taxon>Ecdysozoa</taxon>
        <taxon>Arthropoda</taxon>
        <taxon>Hexapoda</taxon>
        <taxon>Insecta</taxon>
        <taxon>Pterygota</taxon>
        <taxon>Neoptera</taxon>
        <taxon>Polyneoptera</taxon>
        <taxon>Dictyoptera</taxon>
        <taxon>Blattodea</taxon>
        <taxon>Blattoidea</taxon>
        <taxon>Termitoidae</taxon>
        <taxon>Kalotermitidae</taxon>
        <taxon>Cryptotermitinae</taxon>
        <taxon>Cryptotermes</taxon>
    </lineage>
</organism>
<protein>
    <submittedName>
        <fullName evidence="13">Uncharacterized protein</fullName>
    </submittedName>
</protein>
<evidence type="ECO:0000256" key="5">
    <source>
        <dbReference type="ARBA" id="ARBA00022692"/>
    </source>
</evidence>
<dbReference type="Proteomes" id="UP000235965">
    <property type="component" value="Unassembled WGS sequence"/>
</dbReference>
<proteinExistence type="inferred from homology"/>
<dbReference type="STRING" id="105785.A0A2J7R499"/>
<evidence type="ECO:0000256" key="10">
    <source>
        <dbReference type="ARBA" id="ARBA00023201"/>
    </source>
</evidence>
<keyword evidence="5 12" id="KW-0812">Transmembrane</keyword>
<dbReference type="Pfam" id="PF00858">
    <property type="entry name" value="ASC"/>
    <property type="match status" value="1"/>
</dbReference>
<evidence type="ECO:0000256" key="12">
    <source>
        <dbReference type="RuleBase" id="RU000679"/>
    </source>
</evidence>
<gene>
    <name evidence="13" type="ORF">B7P43_G17470</name>
</gene>
<keyword evidence="14" id="KW-1185">Reference proteome</keyword>
<keyword evidence="9" id="KW-0472">Membrane</keyword>
<keyword evidence="11 12" id="KW-0407">Ion channel</keyword>
<comment type="caution">
    <text evidence="13">The sequence shown here is derived from an EMBL/GenBank/DDBJ whole genome shotgun (WGS) entry which is preliminary data.</text>
</comment>
<dbReference type="GO" id="GO:0016020">
    <property type="term" value="C:membrane"/>
    <property type="evidence" value="ECO:0007669"/>
    <property type="project" value="UniProtKB-SubCell"/>
</dbReference>
<dbReference type="AlphaFoldDB" id="A0A2J7R499"/>
<reference evidence="13 14" key="1">
    <citation type="submission" date="2017-12" db="EMBL/GenBank/DDBJ databases">
        <title>Hemimetabolous genomes reveal molecular basis of termite eusociality.</title>
        <authorList>
            <person name="Harrison M.C."/>
            <person name="Jongepier E."/>
            <person name="Robertson H.M."/>
            <person name="Arning N."/>
            <person name="Bitard-Feildel T."/>
            <person name="Chao H."/>
            <person name="Childers C.P."/>
            <person name="Dinh H."/>
            <person name="Doddapaneni H."/>
            <person name="Dugan S."/>
            <person name="Gowin J."/>
            <person name="Greiner C."/>
            <person name="Han Y."/>
            <person name="Hu H."/>
            <person name="Hughes D.S.T."/>
            <person name="Huylmans A.-K."/>
            <person name="Kemena C."/>
            <person name="Kremer L.P.M."/>
            <person name="Lee S.L."/>
            <person name="Lopez-Ezquerra A."/>
            <person name="Mallet L."/>
            <person name="Monroy-Kuhn J.M."/>
            <person name="Moser A."/>
            <person name="Murali S.C."/>
            <person name="Muzny D.M."/>
            <person name="Otani S."/>
            <person name="Piulachs M.-D."/>
            <person name="Poelchau M."/>
            <person name="Qu J."/>
            <person name="Schaub F."/>
            <person name="Wada-Katsumata A."/>
            <person name="Worley K.C."/>
            <person name="Xie Q."/>
            <person name="Ylla G."/>
            <person name="Poulsen M."/>
            <person name="Gibbs R.A."/>
            <person name="Schal C."/>
            <person name="Richards S."/>
            <person name="Belles X."/>
            <person name="Korb J."/>
            <person name="Bornberg-Bauer E."/>
        </authorList>
    </citation>
    <scope>NUCLEOTIDE SEQUENCE [LARGE SCALE GENOMIC DNA]</scope>
    <source>
        <tissue evidence="13">Whole body</tissue>
    </source>
</reference>
<evidence type="ECO:0000256" key="1">
    <source>
        <dbReference type="ARBA" id="ARBA00004141"/>
    </source>
</evidence>
<evidence type="ECO:0000256" key="3">
    <source>
        <dbReference type="ARBA" id="ARBA00022448"/>
    </source>
</evidence>
<comment type="subcellular location">
    <subcellularLocation>
        <location evidence="1">Membrane</location>
        <topology evidence="1">Multi-pass membrane protein</topology>
    </subcellularLocation>
</comment>
<dbReference type="GO" id="GO:0005272">
    <property type="term" value="F:sodium channel activity"/>
    <property type="evidence" value="ECO:0007669"/>
    <property type="project" value="UniProtKB-KW"/>
</dbReference>
<evidence type="ECO:0000313" key="14">
    <source>
        <dbReference type="Proteomes" id="UP000235965"/>
    </source>
</evidence>
<keyword evidence="10 12" id="KW-0739">Sodium transport</keyword>
<evidence type="ECO:0000256" key="7">
    <source>
        <dbReference type="ARBA" id="ARBA00023053"/>
    </source>
</evidence>
<keyword evidence="4 12" id="KW-0894">Sodium channel</keyword>
<name>A0A2J7R499_9NEOP</name>
<accession>A0A2J7R499</accession>
<comment type="similarity">
    <text evidence="2 12">Belongs to the amiloride-sensitive sodium channel (TC 1.A.6) family.</text>
</comment>
<evidence type="ECO:0000313" key="13">
    <source>
        <dbReference type="EMBL" id="PNF35664.1"/>
    </source>
</evidence>
<evidence type="ECO:0000256" key="8">
    <source>
        <dbReference type="ARBA" id="ARBA00023065"/>
    </source>
</evidence>
<evidence type="ECO:0000256" key="4">
    <source>
        <dbReference type="ARBA" id="ARBA00022461"/>
    </source>
</evidence>
<dbReference type="EMBL" id="NEVH01007451">
    <property type="protein sequence ID" value="PNF35664.1"/>
    <property type="molecule type" value="Genomic_DNA"/>
</dbReference>
<keyword evidence="8 12" id="KW-0406">Ion transport</keyword>
<evidence type="ECO:0000256" key="2">
    <source>
        <dbReference type="ARBA" id="ARBA00007193"/>
    </source>
</evidence>
<evidence type="ECO:0000256" key="9">
    <source>
        <dbReference type="ARBA" id="ARBA00023136"/>
    </source>
</evidence>
<dbReference type="OrthoDB" id="6628406at2759"/>
<evidence type="ECO:0000256" key="11">
    <source>
        <dbReference type="ARBA" id="ARBA00023303"/>
    </source>
</evidence>
<sequence length="156" mass="17805">MGVCYTYLSNIAAQNSPENWWNKNWTVTNNKAQLGLYGNPLTGDVVLRIINMNSGAKVYLHSASEIPDSSSHFVDLKYRRQLTASIVLLEIYSTEDVRSLSLSQRKCRFLEESDLHISPVYSYNLCSMQCRMEQALRLCGCIPHFYRSKSKSKPLS</sequence>
<dbReference type="InterPro" id="IPR001873">
    <property type="entry name" value="ENaC"/>
</dbReference>
<evidence type="ECO:0000256" key="6">
    <source>
        <dbReference type="ARBA" id="ARBA00022989"/>
    </source>
</evidence>
<dbReference type="InParanoid" id="A0A2J7R499"/>
<keyword evidence="3 12" id="KW-0813">Transport</keyword>
<keyword evidence="7" id="KW-0915">Sodium</keyword>